<dbReference type="AlphaFoldDB" id="A0A1Q2CI95"/>
<dbReference type="KEGG" id="tfl:RPIT_14300"/>
<dbReference type="SUPFAM" id="SSF159888">
    <property type="entry name" value="YdhG-like"/>
    <property type="match status" value="1"/>
</dbReference>
<protein>
    <submittedName>
        <fullName evidence="1">Uncharacterized protein</fullName>
    </submittedName>
</protein>
<evidence type="ECO:0000313" key="1">
    <source>
        <dbReference type="EMBL" id="AQP45832.1"/>
    </source>
</evidence>
<evidence type="ECO:0000313" key="2">
    <source>
        <dbReference type="Proteomes" id="UP000188324"/>
    </source>
</evidence>
<dbReference type="Pfam" id="PF08818">
    <property type="entry name" value="DUF1801"/>
    <property type="match status" value="2"/>
</dbReference>
<reference evidence="1 2" key="1">
    <citation type="journal article" date="2016" name="Int. J. Syst. Evol. Microbiol.">
        <title>Tessaracoccus flavus sp. nov., isolated from the drainage system of a lindane-producing factory.</title>
        <authorList>
            <person name="Kumari R."/>
            <person name="Singh P."/>
            <person name="Schumann P."/>
            <person name="Lal R."/>
        </authorList>
    </citation>
    <scope>NUCLEOTIDE SEQUENCE [LARGE SCALE GENOMIC DNA]</scope>
    <source>
        <strain evidence="1 2">RP1T</strain>
    </source>
</reference>
<dbReference type="Proteomes" id="UP000188324">
    <property type="component" value="Chromosome"/>
</dbReference>
<dbReference type="RefSeq" id="WP_162274587.1">
    <property type="nucleotide sequence ID" value="NZ_CP019605.1"/>
</dbReference>
<gene>
    <name evidence="1" type="ORF">RPIT_14300</name>
</gene>
<dbReference type="EMBL" id="CP019605">
    <property type="protein sequence ID" value="AQP45832.1"/>
    <property type="molecule type" value="Genomic_DNA"/>
</dbReference>
<organism evidence="1 2">
    <name type="scientific">Tessaracoccus flavus</name>
    <dbReference type="NCBI Taxonomy" id="1610493"/>
    <lineage>
        <taxon>Bacteria</taxon>
        <taxon>Bacillati</taxon>
        <taxon>Actinomycetota</taxon>
        <taxon>Actinomycetes</taxon>
        <taxon>Propionibacteriales</taxon>
        <taxon>Propionibacteriaceae</taxon>
        <taxon>Tessaracoccus</taxon>
    </lineage>
</organism>
<dbReference type="InterPro" id="IPR014922">
    <property type="entry name" value="YdhG-like"/>
</dbReference>
<sequence>MPDNITRPTDSSVDEFLDSVTERRRHEARALIDMMRDISGEQPVLWGSSIIGFGTEHYRYDTGREGDQPGIGFSPRKASITIYFSEGFEHYGDELSRLGKHRASVSCLYLNKLADVDLDVLRSMLEASWHKQHEPLAKPTTVDEYIAQVPDAAREKFDDLRALVRGQLPEAEETLSYGIVGYRTGKGRARVYISGFKDHVAIYPVPSDESLPQELRAHIHGKGSIWFALDEPLPTGLIRRTVAALVEGR</sequence>
<dbReference type="STRING" id="1610493.RPIT_14300"/>
<proteinExistence type="predicted"/>
<keyword evidence="2" id="KW-1185">Reference proteome</keyword>
<accession>A0A1Q2CI95</accession>
<name>A0A1Q2CI95_9ACTN</name>
<dbReference type="Gene3D" id="3.90.1150.200">
    <property type="match status" value="1"/>
</dbReference>